<feature type="non-terminal residue" evidence="3">
    <location>
        <position position="1"/>
    </location>
</feature>
<dbReference type="PANTHER" id="PTHR46484:SF1">
    <property type="entry name" value="SCHWANN CELL MYELIN PROTEIN-RELATED"/>
    <property type="match status" value="1"/>
</dbReference>
<protein>
    <recommendedName>
        <fullName evidence="2">Immunoglobulin domain-containing protein</fullName>
    </recommendedName>
</protein>
<dbReference type="EMBL" id="JAROKS010000176">
    <property type="protein sequence ID" value="KAK1784428.1"/>
    <property type="molecule type" value="Genomic_DNA"/>
</dbReference>
<dbReference type="InterPro" id="IPR003599">
    <property type="entry name" value="Ig_sub"/>
</dbReference>
<feature type="transmembrane region" description="Helical" evidence="1">
    <location>
        <begin position="304"/>
        <end position="323"/>
    </location>
</feature>
<accession>A0AAD9DKT1</accession>
<evidence type="ECO:0000313" key="4">
    <source>
        <dbReference type="Proteomes" id="UP001239994"/>
    </source>
</evidence>
<dbReference type="InterPro" id="IPR013106">
    <property type="entry name" value="Ig_V-set"/>
</dbReference>
<dbReference type="Gene3D" id="2.60.40.10">
    <property type="entry name" value="Immunoglobulins"/>
    <property type="match status" value="3"/>
</dbReference>
<dbReference type="Pfam" id="PF07686">
    <property type="entry name" value="V-set"/>
    <property type="match status" value="2"/>
</dbReference>
<dbReference type="PANTHER" id="PTHR46484">
    <property type="entry name" value="SI:CH211-171H4.5-RELATED"/>
    <property type="match status" value="1"/>
</dbReference>
<gene>
    <name evidence="3" type="ORF">P4O66_001580</name>
</gene>
<reference evidence="3" key="1">
    <citation type="submission" date="2023-03" db="EMBL/GenBank/DDBJ databases">
        <title>Electrophorus voltai genome.</title>
        <authorList>
            <person name="Bian C."/>
        </authorList>
    </citation>
    <scope>NUCLEOTIDE SEQUENCE</scope>
    <source>
        <strain evidence="3">CB-2022</strain>
        <tissue evidence="3">Muscle</tissue>
    </source>
</reference>
<organism evidence="3 4">
    <name type="scientific">Electrophorus voltai</name>
    <dbReference type="NCBI Taxonomy" id="2609070"/>
    <lineage>
        <taxon>Eukaryota</taxon>
        <taxon>Metazoa</taxon>
        <taxon>Chordata</taxon>
        <taxon>Craniata</taxon>
        <taxon>Vertebrata</taxon>
        <taxon>Euteleostomi</taxon>
        <taxon>Actinopterygii</taxon>
        <taxon>Neopterygii</taxon>
        <taxon>Teleostei</taxon>
        <taxon>Ostariophysi</taxon>
        <taxon>Gymnotiformes</taxon>
        <taxon>Gymnotoidei</taxon>
        <taxon>Gymnotidae</taxon>
        <taxon>Electrophorus</taxon>
    </lineage>
</organism>
<sequence length="901" mass="99560">MTNRDRVSVQQGGDKMQLKDASLLSCSCQCSKVQVPKSVTAIKGTCVVVPCSTTSHTYATWYKYQRSGYPPVYSKDTKDIINQFRGRTSLLGNAMQGNCSLKIDNVRQEDGGISLYVWINPHNIYGDYTEIKVLAPSETHISVESTQVEGTLFSAKCTVRHSCPVSPPLLEWLGLSSVSNEVTTTQDSGGLWVSVAHAQFNASRRDHVPPTILPDSACWEREGSLHCMCWVEAEPNASISWTVDGRSALLPHFNMTNNYTGMTTVSVMTGPPGHFVTCEAANYLGNDTYQMSGFPQLAQGTVGFYYFILAAIVFIFLGIVIVVHRRLKKRLQCAVMDRVIKLFLTASLLSCSCRCSKVQVPKSVTAIKGTCVVVPCSTTSHTYATWYKYQRSGYPPVYSKDTKDIINQFRGRTSLLGNAMQGNCSLKIDNVRQEDGGISLYVWINPHNIYGDYTEIKVLAPSETCISVESTQVEGTLFSAKCTVRHSCPVSPPLLEWLGLSSVSNEVTTTQDSGGLWVSVAHAQFNASRRDHECFSVNKQNPPAIVSTENLIRSFITYAGKLLFVALNGETRMKKRQNIESNGTQTKVRQKTYEWHKDDNVYANDVSGGHIWSTAMVTSQAPEDEMVKINRPRFYLSVLRDDERPMGDSFTPELLMSMLEVAPSETRISVESIQVEGTLFSANCTVRHSCPVSPPLLEWLGLSSVSNEVSTTQDSGGLWVSVAHAQFNASRRDHSKRVTCRRKSDGNTATGEPLNILFPPTILPDSACWEREESLHCMCWVEAEPNASISWTVDGRSALLPHFNMTNNYMGRTTVSVMTGPLGHFVTCEAANYLGNDTYQMSGFPQLAQGNLLDVSKKPCLISSGTQTKAQEMTSIDDIYANDVLGGHTWRTTMVTSQTPE</sequence>
<feature type="domain" description="Immunoglobulin" evidence="2">
    <location>
        <begin position="361"/>
        <end position="459"/>
    </location>
</feature>
<keyword evidence="4" id="KW-1185">Reference proteome</keyword>
<comment type="caution">
    <text evidence="3">The sequence shown here is derived from an EMBL/GenBank/DDBJ whole genome shotgun (WGS) entry which is preliminary data.</text>
</comment>
<keyword evidence="1" id="KW-1133">Transmembrane helix</keyword>
<proteinExistence type="predicted"/>
<dbReference type="SMART" id="SM00409">
    <property type="entry name" value="IG"/>
    <property type="match status" value="2"/>
</dbReference>
<name>A0AAD9DKT1_9TELE</name>
<evidence type="ECO:0000256" key="1">
    <source>
        <dbReference type="SAM" id="Phobius"/>
    </source>
</evidence>
<dbReference type="SUPFAM" id="SSF48726">
    <property type="entry name" value="Immunoglobulin"/>
    <property type="match status" value="5"/>
</dbReference>
<keyword evidence="1" id="KW-0472">Membrane</keyword>
<dbReference type="InterPro" id="IPR036179">
    <property type="entry name" value="Ig-like_dom_sf"/>
</dbReference>
<dbReference type="AlphaFoldDB" id="A0AAD9DKT1"/>
<dbReference type="InterPro" id="IPR013783">
    <property type="entry name" value="Ig-like_fold"/>
</dbReference>
<evidence type="ECO:0000259" key="2">
    <source>
        <dbReference type="SMART" id="SM00409"/>
    </source>
</evidence>
<feature type="domain" description="Immunoglobulin" evidence="2">
    <location>
        <begin position="36"/>
        <end position="134"/>
    </location>
</feature>
<keyword evidence="1" id="KW-0812">Transmembrane</keyword>
<evidence type="ECO:0000313" key="3">
    <source>
        <dbReference type="EMBL" id="KAK1784428.1"/>
    </source>
</evidence>
<dbReference type="Proteomes" id="UP001239994">
    <property type="component" value="Unassembled WGS sequence"/>
</dbReference>